<dbReference type="EMBL" id="CM047942">
    <property type="protein sequence ID" value="KAI9902043.1"/>
    <property type="molecule type" value="Genomic_DNA"/>
</dbReference>
<sequence>MADVQKSAFSVSGKTAIVTGAGSGINLAFASILLDRGCNVVFADLSLRPEAQKLVDENQDRALFVQTDVASWAALKHMFSATLDKFGDFDLVCPGAGVYEPLWSNFWHPPGSSESKDAIDSDRYALIDINLTHPIRTTQMAISYWLHPEKQAGSPKKVSVENPKRIVHISSVAGQMPNLNAPIYGASKFAITGFVRCLAGLDGLHGIKVNAVAPGLVQTPLWMEHPEKLQFVNQGQDGWVTAEEVGKAMLRCAEDGTVPGGAILEVGKNHTRLVSVVNDLGPNVNPEGGMLAGYAEAKGRTEISAWLDDEAIWSSRG</sequence>
<dbReference type="Proteomes" id="UP001163324">
    <property type="component" value="Chromosome 3"/>
</dbReference>
<proteinExistence type="predicted"/>
<evidence type="ECO:0000313" key="2">
    <source>
        <dbReference type="Proteomes" id="UP001163324"/>
    </source>
</evidence>
<reference evidence="1" key="1">
    <citation type="submission" date="2022-10" db="EMBL/GenBank/DDBJ databases">
        <title>Complete Genome of Trichothecium roseum strain YXFP-22015, a Plant Pathogen Isolated from Citrus.</title>
        <authorList>
            <person name="Wang Y."/>
            <person name="Zhu L."/>
        </authorList>
    </citation>
    <scope>NUCLEOTIDE SEQUENCE</scope>
    <source>
        <strain evidence="1">YXFP-22015</strain>
    </source>
</reference>
<gene>
    <name evidence="1" type="ORF">N3K66_003860</name>
</gene>
<protein>
    <submittedName>
        <fullName evidence="1">Uncharacterized protein</fullName>
    </submittedName>
</protein>
<name>A0ACC0V6Z5_9HYPO</name>
<comment type="caution">
    <text evidence="1">The sequence shown here is derived from an EMBL/GenBank/DDBJ whole genome shotgun (WGS) entry which is preliminary data.</text>
</comment>
<accession>A0ACC0V6Z5</accession>
<evidence type="ECO:0000313" key="1">
    <source>
        <dbReference type="EMBL" id="KAI9902043.1"/>
    </source>
</evidence>
<keyword evidence="2" id="KW-1185">Reference proteome</keyword>
<organism evidence="1 2">
    <name type="scientific">Trichothecium roseum</name>
    <dbReference type="NCBI Taxonomy" id="47278"/>
    <lineage>
        <taxon>Eukaryota</taxon>
        <taxon>Fungi</taxon>
        <taxon>Dikarya</taxon>
        <taxon>Ascomycota</taxon>
        <taxon>Pezizomycotina</taxon>
        <taxon>Sordariomycetes</taxon>
        <taxon>Hypocreomycetidae</taxon>
        <taxon>Hypocreales</taxon>
        <taxon>Hypocreales incertae sedis</taxon>
        <taxon>Trichothecium</taxon>
    </lineage>
</organism>